<comment type="caution">
    <text evidence="12">The sequence shown here is derived from an EMBL/GenBank/DDBJ whole genome shotgun (WGS) entry which is preliminary data.</text>
</comment>
<dbReference type="Pfam" id="PF07730">
    <property type="entry name" value="HisKA_3"/>
    <property type="match status" value="1"/>
</dbReference>
<protein>
    <recommendedName>
        <fullName evidence="2">histidine kinase</fullName>
        <ecNumber evidence="2">2.7.13.3</ecNumber>
    </recommendedName>
</protein>
<evidence type="ECO:0000256" key="7">
    <source>
        <dbReference type="ARBA" id="ARBA00022840"/>
    </source>
</evidence>
<keyword evidence="4" id="KW-0808">Transferase</keyword>
<dbReference type="Pfam" id="PF02518">
    <property type="entry name" value="HATPase_c"/>
    <property type="match status" value="1"/>
</dbReference>
<evidence type="ECO:0000256" key="8">
    <source>
        <dbReference type="ARBA" id="ARBA00023012"/>
    </source>
</evidence>
<dbReference type="EMBL" id="JBHSNW010000018">
    <property type="protein sequence ID" value="MFC5819390.1"/>
    <property type="molecule type" value="Genomic_DNA"/>
</dbReference>
<evidence type="ECO:0000256" key="10">
    <source>
        <dbReference type="SAM" id="Phobius"/>
    </source>
</evidence>
<dbReference type="InterPro" id="IPR003594">
    <property type="entry name" value="HATPase_dom"/>
</dbReference>
<evidence type="ECO:0000256" key="5">
    <source>
        <dbReference type="ARBA" id="ARBA00022741"/>
    </source>
</evidence>
<evidence type="ECO:0000256" key="1">
    <source>
        <dbReference type="ARBA" id="ARBA00000085"/>
    </source>
</evidence>
<evidence type="ECO:0000256" key="4">
    <source>
        <dbReference type="ARBA" id="ARBA00022679"/>
    </source>
</evidence>
<sequence>MIGTLRSDLWTAAADPLPRMRGPRPLARLPHVLVVLYAVVMVDAAGGHGDPTYSPLAIGQAAAVVLALFRPVPAWWVSLLVMAVGSQTGLPVREHPIYLSPGTPFSWSSFAAALQAMLFLLVALRVRPRVLAEMVTVTVLVALAFLVGEPWGHHTGAAAVWLVIVLAAAVIGAALRGARVARTQLVVQEEVTAEERARRAVLEARNRIARELHDVVAHHMSVISIQAQVAPHLVENPSQELKDNLAGIRQNAVEALAELRRVLGVLRSADGPADDAPQPTLDQVDDLIAKVRTAGLTVTATTTGEPRPLSPGIELSAFRILQEALSNAMRHAPGASVRVEIAYRPGTLALTVRNTAPRRPAPPSHGAGLGLLGMRERAHMLGGELAAGPTPDGGYEVTAALPAEDTP</sequence>
<keyword evidence="13" id="KW-1185">Reference proteome</keyword>
<reference evidence="13" key="1">
    <citation type="journal article" date="2019" name="Int. J. Syst. Evol. Microbiol.">
        <title>The Global Catalogue of Microorganisms (GCM) 10K type strain sequencing project: providing services to taxonomists for standard genome sequencing and annotation.</title>
        <authorList>
            <consortium name="The Broad Institute Genomics Platform"/>
            <consortium name="The Broad Institute Genome Sequencing Center for Infectious Disease"/>
            <person name="Wu L."/>
            <person name="Ma J."/>
        </authorList>
    </citation>
    <scope>NUCLEOTIDE SEQUENCE [LARGE SCALE GENOMIC DNA]</scope>
    <source>
        <strain evidence="13">CGMCC 4.7106</strain>
    </source>
</reference>
<keyword evidence="10" id="KW-0812">Transmembrane</keyword>
<evidence type="ECO:0000256" key="2">
    <source>
        <dbReference type="ARBA" id="ARBA00012438"/>
    </source>
</evidence>
<evidence type="ECO:0000313" key="13">
    <source>
        <dbReference type="Proteomes" id="UP001596096"/>
    </source>
</evidence>
<keyword evidence="10" id="KW-1133">Transmembrane helix</keyword>
<dbReference type="PANTHER" id="PTHR24421">
    <property type="entry name" value="NITRATE/NITRITE SENSOR PROTEIN NARX-RELATED"/>
    <property type="match status" value="1"/>
</dbReference>
<dbReference type="RefSeq" id="WP_308249021.1">
    <property type="nucleotide sequence ID" value="NZ_JAHKRN010000023.1"/>
</dbReference>
<evidence type="ECO:0000256" key="9">
    <source>
        <dbReference type="SAM" id="MobiDB-lite"/>
    </source>
</evidence>
<feature type="transmembrane region" description="Helical" evidence="10">
    <location>
        <begin position="29"/>
        <end position="46"/>
    </location>
</feature>
<feature type="domain" description="Histidine kinase/HSP90-like ATPase" evidence="11">
    <location>
        <begin position="312"/>
        <end position="405"/>
    </location>
</feature>
<feature type="transmembrane region" description="Helical" evidence="10">
    <location>
        <begin position="104"/>
        <end position="123"/>
    </location>
</feature>
<dbReference type="Gene3D" id="1.20.5.1930">
    <property type="match status" value="1"/>
</dbReference>
<dbReference type="InterPro" id="IPR036890">
    <property type="entry name" value="HATPase_C_sf"/>
</dbReference>
<evidence type="ECO:0000259" key="11">
    <source>
        <dbReference type="SMART" id="SM00387"/>
    </source>
</evidence>
<keyword evidence="5" id="KW-0547">Nucleotide-binding</keyword>
<keyword evidence="10" id="KW-0472">Membrane</keyword>
<dbReference type="PANTHER" id="PTHR24421:SF10">
    <property type="entry name" value="NITRATE_NITRITE SENSOR PROTEIN NARQ"/>
    <property type="match status" value="1"/>
</dbReference>
<dbReference type="Gene3D" id="3.30.565.10">
    <property type="entry name" value="Histidine kinase-like ATPase, C-terminal domain"/>
    <property type="match status" value="1"/>
</dbReference>
<proteinExistence type="predicted"/>
<dbReference type="CDD" id="cd16917">
    <property type="entry name" value="HATPase_UhpB-NarQ-NarX-like"/>
    <property type="match status" value="1"/>
</dbReference>
<keyword evidence="3" id="KW-0597">Phosphoprotein</keyword>
<accession>A0ABW1C355</accession>
<keyword evidence="8" id="KW-0902">Two-component regulatory system</keyword>
<comment type="catalytic activity">
    <reaction evidence="1">
        <text>ATP + protein L-histidine = ADP + protein N-phospho-L-histidine.</text>
        <dbReference type="EC" id="2.7.13.3"/>
    </reaction>
</comment>
<dbReference type="EC" id="2.7.13.3" evidence="2"/>
<evidence type="ECO:0000256" key="6">
    <source>
        <dbReference type="ARBA" id="ARBA00022777"/>
    </source>
</evidence>
<dbReference type="InterPro" id="IPR011712">
    <property type="entry name" value="Sig_transdc_His_kin_sub3_dim/P"/>
</dbReference>
<feature type="transmembrane region" description="Helical" evidence="10">
    <location>
        <begin position="130"/>
        <end position="148"/>
    </location>
</feature>
<dbReference type="SUPFAM" id="SSF55874">
    <property type="entry name" value="ATPase domain of HSP90 chaperone/DNA topoisomerase II/histidine kinase"/>
    <property type="match status" value="1"/>
</dbReference>
<name>A0ABW1C355_9ACTN</name>
<feature type="region of interest" description="Disordered" evidence="9">
    <location>
        <begin position="384"/>
        <end position="407"/>
    </location>
</feature>
<dbReference type="Proteomes" id="UP001596096">
    <property type="component" value="Unassembled WGS sequence"/>
</dbReference>
<dbReference type="InterPro" id="IPR050482">
    <property type="entry name" value="Sensor_HK_TwoCompSys"/>
</dbReference>
<evidence type="ECO:0000256" key="3">
    <source>
        <dbReference type="ARBA" id="ARBA00022553"/>
    </source>
</evidence>
<organism evidence="12 13">
    <name type="scientific">Nonomuraea harbinensis</name>
    <dbReference type="NCBI Taxonomy" id="1286938"/>
    <lineage>
        <taxon>Bacteria</taxon>
        <taxon>Bacillati</taxon>
        <taxon>Actinomycetota</taxon>
        <taxon>Actinomycetes</taxon>
        <taxon>Streptosporangiales</taxon>
        <taxon>Streptosporangiaceae</taxon>
        <taxon>Nonomuraea</taxon>
    </lineage>
</organism>
<keyword evidence="6 12" id="KW-0418">Kinase</keyword>
<gene>
    <name evidence="12" type="ORF">ACFPUY_30190</name>
</gene>
<dbReference type="GO" id="GO:0016301">
    <property type="term" value="F:kinase activity"/>
    <property type="evidence" value="ECO:0007669"/>
    <property type="project" value="UniProtKB-KW"/>
</dbReference>
<keyword evidence="7" id="KW-0067">ATP-binding</keyword>
<dbReference type="SMART" id="SM00387">
    <property type="entry name" value="HATPase_c"/>
    <property type="match status" value="1"/>
</dbReference>
<evidence type="ECO:0000313" key="12">
    <source>
        <dbReference type="EMBL" id="MFC5819390.1"/>
    </source>
</evidence>
<feature type="transmembrane region" description="Helical" evidence="10">
    <location>
        <begin position="154"/>
        <end position="175"/>
    </location>
</feature>